<protein>
    <submittedName>
        <fullName evidence="1">Uncharacterized protein</fullName>
    </submittedName>
</protein>
<dbReference type="EMBL" id="LLXZ01000118">
    <property type="protein sequence ID" value="KRR06215.1"/>
    <property type="molecule type" value="Genomic_DNA"/>
</dbReference>
<dbReference type="STRING" id="280332.CQ12_11560"/>
<name>A0A0R3LEG6_9BRAD</name>
<dbReference type="Proteomes" id="UP000050863">
    <property type="component" value="Unassembled WGS sequence"/>
</dbReference>
<evidence type="ECO:0000313" key="1">
    <source>
        <dbReference type="EMBL" id="KRR06215.1"/>
    </source>
</evidence>
<dbReference type="AlphaFoldDB" id="A0A0R3LEG6"/>
<organism evidence="1 2">
    <name type="scientific">Bradyrhizobium jicamae</name>
    <dbReference type="NCBI Taxonomy" id="280332"/>
    <lineage>
        <taxon>Bacteria</taxon>
        <taxon>Pseudomonadati</taxon>
        <taxon>Pseudomonadota</taxon>
        <taxon>Alphaproteobacteria</taxon>
        <taxon>Hyphomicrobiales</taxon>
        <taxon>Nitrobacteraceae</taxon>
        <taxon>Bradyrhizobium</taxon>
    </lineage>
</organism>
<keyword evidence="2" id="KW-1185">Reference proteome</keyword>
<comment type="caution">
    <text evidence="1">The sequence shown here is derived from an EMBL/GenBank/DDBJ whole genome shotgun (WGS) entry which is preliminary data.</text>
</comment>
<reference evidence="1 2" key="1">
    <citation type="submission" date="2014-03" db="EMBL/GenBank/DDBJ databases">
        <title>Bradyrhizobium valentinum sp. nov., isolated from effective nodules of Lupinus mariae-josephae, a lupine endemic of basic-lime soils in Eastern Spain.</title>
        <authorList>
            <person name="Duran D."/>
            <person name="Rey L."/>
            <person name="Navarro A."/>
            <person name="Busquets A."/>
            <person name="Imperial J."/>
            <person name="Ruiz-Argueso T."/>
        </authorList>
    </citation>
    <scope>NUCLEOTIDE SEQUENCE [LARGE SCALE GENOMIC DNA]</scope>
    <source>
        <strain evidence="1 2">PAC68</strain>
    </source>
</reference>
<gene>
    <name evidence="1" type="ORF">CQ12_11560</name>
</gene>
<sequence length="63" mass="6628">MDHLTNLFRVAKFIAVRVAENPKGPQFALGALLGAGGFVAGQLNQLIAAWWASQSFATALLGT</sequence>
<accession>A0A0R3LEG6</accession>
<proteinExistence type="predicted"/>
<evidence type="ECO:0000313" key="2">
    <source>
        <dbReference type="Proteomes" id="UP000050863"/>
    </source>
</evidence>